<organism evidence="2 3">
    <name type="scientific">Petrolisthes cinctipes</name>
    <name type="common">Flat porcelain crab</name>
    <dbReference type="NCBI Taxonomy" id="88211"/>
    <lineage>
        <taxon>Eukaryota</taxon>
        <taxon>Metazoa</taxon>
        <taxon>Ecdysozoa</taxon>
        <taxon>Arthropoda</taxon>
        <taxon>Crustacea</taxon>
        <taxon>Multicrustacea</taxon>
        <taxon>Malacostraca</taxon>
        <taxon>Eumalacostraca</taxon>
        <taxon>Eucarida</taxon>
        <taxon>Decapoda</taxon>
        <taxon>Pleocyemata</taxon>
        <taxon>Anomura</taxon>
        <taxon>Galatheoidea</taxon>
        <taxon>Porcellanidae</taxon>
        <taxon>Petrolisthes</taxon>
    </lineage>
</organism>
<dbReference type="Gene3D" id="2.60.120.1250">
    <property type="entry name" value="Peptidase M60, enhancin-like domain 1"/>
    <property type="match status" value="1"/>
</dbReference>
<dbReference type="AlphaFoldDB" id="A0AAE1FZ71"/>
<accession>A0AAE1FZ71</accession>
<reference evidence="2" key="1">
    <citation type="submission" date="2023-10" db="EMBL/GenBank/DDBJ databases">
        <title>Genome assemblies of two species of porcelain crab, Petrolisthes cinctipes and Petrolisthes manimaculis (Anomura: Porcellanidae).</title>
        <authorList>
            <person name="Angst P."/>
        </authorList>
    </citation>
    <scope>NUCLEOTIDE SEQUENCE</scope>
    <source>
        <strain evidence="2">PB745_01</strain>
        <tissue evidence="2">Gill</tissue>
    </source>
</reference>
<evidence type="ECO:0000259" key="1">
    <source>
        <dbReference type="PROSITE" id="PS51723"/>
    </source>
</evidence>
<dbReference type="SUPFAM" id="SSF50370">
    <property type="entry name" value="Ricin B-like lectins"/>
    <property type="match status" value="2"/>
</dbReference>
<dbReference type="PANTHER" id="PTHR15730">
    <property type="entry name" value="EXPERIMENTAL AUTOIMMUNE PROSTATITIS ANTIGEN 2-RELATED"/>
    <property type="match status" value="1"/>
</dbReference>
<dbReference type="InterPro" id="IPR031161">
    <property type="entry name" value="Peptidase_M60_dom"/>
</dbReference>
<feature type="domain" description="Peptidase M60" evidence="1">
    <location>
        <begin position="377"/>
        <end position="677"/>
    </location>
</feature>
<dbReference type="InterPro" id="IPR000772">
    <property type="entry name" value="Ricin_B_lectin"/>
</dbReference>
<name>A0AAE1FZ71_PETCI</name>
<evidence type="ECO:0000313" key="3">
    <source>
        <dbReference type="Proteomes" id="UP001286313"/>
    </source>
</evidence>
<dbReference type="SMART" id="SM01276">
    <property type="entry name" value="M60-like"/>
    <property type="match status" value="1"/>
</dbReference>
<protein>
    <recommendedName>
        <fullName evidence="1">Peptidase M60 domain-containing protein</fullName>
    </recommendedName>
</protein>
<dbReference type="InterPro" id="IPR035992">
    <property type="entry name" value="Ricin_B-like_lectins"/>
</dbReference>
<proteinExistence type="predicted"/>
<dbReference type="InterPro" id="IPR051244">
    <property type="entry name" value="TCAF"/>
</dbReference>
<dbReference type="SMART" id="SM00458">
    <property type="entry name" value="RICIN"/>
    <property type="match status" value="2"/>
</dbReference>
<dbReference type="EMBL" id="JAWQEG010001323">
    <property type="protein sequence ID" value="KAK3880458.1"/>
    <property type="molecule type" value="Genomic_DNA"/>
</dbReference>
<dbReference type="PANTHER" id="PTHR15730:SF5">
    <property type="entry name" value="SI:CH211-210B2.2-RELATED"/>
    <property type="match status" value="1"/>
</dbReference>
<dbReference type="Gene3D" id="1.10.390.30">
    <property type="entry name" value="Peptidase M60, enhancin-like domain 3"/>
    <property type="match status" value="1"/>
</dbReference>
<comment type="caution">
    <text evidence="2">The sequence shown here is derived from an EMBL/GenBank/DDBJ whole genome shotgun (WGS) entry which is preliminary data.</text>
</comment>
<dbReference type="InterPro" id="IPR035423">
    <property type="entry name" value="M60-like_N"/>
</dbReference>
<dbReference type="Gene3D" id="2.80.10.50">
    <property type="match status" value="2"/>
</dbReference>
<dbReference type="Pfam" id="PF17291">
    <property type="entry name" value="M60-like_N"/>
    <property type="match status" value="1"/>
</dbReference>
<evidence type="ECO:0000313" key="2">
    <source>
        <dbReference type="EMBL" id="KAK3880458.1"/>
    </source>
</evidence>
<sequence>MASEDRHTPAPPPAAEYLVSQSTGTCLSVLSGSGPGDAVVGLAKCTGSSSQRWYVCDGRWQWAPDPSLCLAHKQGELCLAPCTSTTTQASWTLDESGRLSPFHSSLALDVPWDKPRTKVILYPKHSGQNQKWWLLSTLKKIIVGSPDSTSTTPTVPHTLLHIVQGQHQQFSQTGRKPDFLISQSSHTLVTVLSGSGPHDAVVGLAPYTGQPCQQWSLQAGQWRWGQDPSLCLASSTSSDTLTLAPCTSSTAQWTLDNQGLVSCGTRVLDVPWEHPRQHLIVFPRHGGINQKWWNLAALTMQVQSKSPPMNNDSVYMKEMACTLINKLCDTSEPFPIQRTVENFPGKVSSSVPRITAILTLDLSSLGQRENIRMTAPKDWQATDLYIPDGELFQVMLPDWLSSQQASQISVRVGAHCDTLEPESSNVKGRTFKRIPDITEEFEVKPGINNFRSQFGGNLIFTFEEGSHFQVNIEVKNVVRGLHYILGKTSKEEWERVRNIHKVPHAMLEGKSVVLVVPYSSVLALTNPDQLLHRYDQIIHLLNDLAGFGDDDPPPRGKQWLVEDVQISAGSAHAGFPAMFCQEYYELCCPDTPYDWVTWHELGHNFQQANFWSYRYGSESTVNLFSLYIQETLLKEDRLKKENRYTKTATKVDEGLTFQEADCWQQLVFLMEIKHAFPKCGWEMYRCINRTTRALSHQQAASLASCRQSQIDYVYELLSEAVGADLLPHYQRWGLEVSKKAQAKVTQLGLPMSPADLSIRNH</sequence>
<dbReference type="Proteomes" id="UP001286313">
    <property type="component" value="Unassembled WGS sequence"/>
</dbReference>
<dbReference type="InterPro" id="IPR042279">
    <property type="entry name" value="Pep_M60_3"/>
</dbReference>
<dbReference type="Pfam" id="PF13402">
    <property type="entry name" value="Peptidase_M60"/>
    <property type="match status" value="1"/>
</dbReference>
<dbReference type="Pfam" id="PF00652">
    <property type="entry name" value="Ricin_B_lectin"/>
    <property type="match status" value="2"/>
</dbReference>
<gene>
    <name evidence="2" type="ORF">Pcinc_015060</name>
</gene>
<dbReference type="PROSITE" id="PS50231">
    <property type="entry name" value="RICIN_B_LECTIN"/>
    <property type="match status" value="1"/>
</dbReference>
<dbReference type="PROSITE" id="PS51723">
    <property type="entry name" value="PEPTIDASE_M60"/>
    <property type="match status" value="1"/>
</dbReference>
<keyword evidence="3" id="KW-1185">Reference proteome</keyword>
<dbReference type="Gene3D" id="3.40.390.80">
    <property type="entry name" value="Peptidase M60, enhancin-like domain 2"/>
    <property type="match status" value="1"/>
</dbReference>
<dbReference type="CDD" id="cd00161">
    <property type="entry name" value="beta-trefoil_Ricin-like"/>
    <property type="match status" value="2"/>
</dbReference>